<comment type="caution">
    <text evidence="2">The sequence shown here is derived from an EMBL/GenBank/DDBJ whole genome shotgun (WGS) entry which is preliminary data.</text>
</comment>
<protein>
    <submittedName>
        <fullName evidence="2">Uncharacterized protein</fullName>
    </submittedName>
</protein>
<gene>
    <name evidence="2" type="ORF">ALECFALPRED_005124</name>
</gene>
<organism evidence="2 3">
    <name type="scientific">Alectoria fallacina</name>
    <dbReference type="NCBI Taxonomy" id="1903189"/>
    <lineage>
        <taxon>Eukaryota</taxon>
        <taxon>Fungi</taxon>
        <taxon>Dikarya</taxon>
        <taxon>Ascomycota</taxon>
        <taxon>Pezizomycotina</taxon>
        <taxon>Lecanoromycetes</taxon>
        <taxon>OSLEUM clade</taxon>
        <taxon>Lecanoromycetidae</taxon>
        <taxon>Lecanorales</taxon>
        <taxon>Lecanorineae</taxon>
        <taxon>Parmeliaceae</taxon>
        <taxon>Alectoria</taxon>
    </lineage>
</organism>
<proteinExistence type="predicted"/>
<dbReference type="AlphaFoldDB" id="A0A8H3FZM7"/>
<dbReference type="Proteomes" id="UP000664203">
    <property type="component" value="Unassembled WGS sequence"/>
</dbReference>
<evidence type="ECO:0000313" key="3">
    <source>
        <dbReference type="Proteomes" id="UP000664203"/>
    </source>
</evidence>
<dbReference type="EMBL" id="CAJPDR010000314">
    <property type="protein sequence ID" value="CAF9931907.1"/>
    <property type="molecule type" value="Genomic_DNA"/>
</dbReference>
<accession>A0A8H3FZM7</accession>
<name>A0A8H3FZM7_9LECA</name>
<feature type="region of interest" description="Disordered" evidence="1">
    <location>
        <begin position="91"/>
        <end position="142"/>
    </location>
</feature>
<feature type="compositionally biased region" description="Basic and acidic residues" evidence="1">
    <location>
        <begin position="131"/>
        <end position="142"/>
    </location>
</feature>
<evidence type="ECO:0000313" key="2">
    <source>
        <dbReference type="EMBL" id="CAF9931907.1"/>
    </source>
</evidence>
<reference evidence="2" key="1">
    <citation type="submission" date="2021-03" db="EMBL/GenBank/DDBJ databases">
        <authorList>
            <person name="Tagirdzhanova G."/>
        </authorList>
    </citation>
    <scope>NUCLEOTIDE SEQUENCE</scope>
</reference>
<sequence length="142" mass="15881">MYLSILIEHTSIERNISGFVANLPALWFLFRQLETSSSAACPPRETFNHTSIFSEDIQKPTTLSAVVPAKHRLPDPYDLEADDCIPLRQRTVEHSSLHTMSGGSLGNIDGKMARQDPPGVPRGWDDPTLEEGYKRESSEDQN</sequence>
<evidence type="ECO:0000256" key="1">
    <source>
        <dbReference type="SAM" id="MobiDB-lite"/>
    </source>
</evidence>
<keyword evidence="3" id="KW-1185">Reference proteome</keyword>